<dbReference type="InterPro" id="IPR006638">
    <property type="entry name" value="Elp3/MiaA/NifB-like_rSAM"/>
</dbReference>
<dbReference type="RefSeq" id="WP_057545725.1">
    <property type="nucleotide sequence ID" value="NZ_CDNJ01000023.1"/>
</dbReference>
<dbReference type="SFLD" id="SFLDG01082">
    <property type="entry name" value="B12-binding_domain_containing"/>
    <property type="match status" value="1"/>
</dbReference>
<keyword evidence="2" id="KW-0949">S-adenosyl-L-methionine</keyword>
<evidence type="ECO:0000256" key="3">
    <source>
        <dbReference type="ARBA" id="ARBA00022723"/>
    </source>
</evidence>
<dbReference type="Proteomes" id="UP000032811">
    <property type="component" value="Chromosome 1"/>
</dbReference>
<dbReference type="InterPro" id="IPR058240">
    <property type="entry name" value="rSAM_sf"/>
</dbReference>
<dbReference type="InterPro" id="IPR007197">
    <property type="entry name" value="rSAM"/>
</dbReference>
<comment type="cofactor">
    <cofactor evidence="1">
        <name>[4Fe-4S] cluster</name>
        <dbReference type="ChEBI" id="CHEBI:49883"/>
    </cofactor>
</comment>
<sequence length="586" mass="69816">MKILLTTLNSKFIHTNLAIRYLNQMVKDIEDIEVDIREYTINNELDFILKDIYKNDYDVILFSTYIWNVNDIVKLCGNIKKVKPNMKIALGGPEVSYDSEDSMKKYDFVDYILYGEGELVFRDFVKHLKGDIKIEDVDGIVYRNNKDIIKNKSMKLLENLDLIPSPYEKLNKEEYENRIVYYETSRGCPFNCQYCLSSTLQGLRYFSIDRVKKDLKALIDARVSQIKFIDRTFNANKKFAMEIMKFLMENDNDYTTYHFEVTAHLLSDDMLEFLKDCKEGLFQFEIGVQTTNEKVLDAVGRRDDFGKLSYVVKKIASYRNIHQHLDLIAGLPYEDYKSFENSFNDVFNLGIEHLQLGFLKMIKGTGIRNRADEHEFRYKDYPPYEVLYNKYISYDQILKLKDIEEILERYFNSKNFVLSMRYIIHNFYKQSPFKFFEDFATYFNDNGYFNMSQGKNQLYKILLDFYLEKININSDLFKEIIKYDYISLGKTSNVPAFLEKVDIEDFKNRCHLFLQNEENILKYIPRFENTPAKQIIKYVHFEVFKYDILKLKDDIKTKLEPKESIVLFVYDDKKVFEKSKSYTVEI</sequence>
<protein>
    <submittedName>
        <fullName evidence="8">Radical SAM domain-containing protein</fullName>
    </submittedName>
</protein>
<evidence type="ECO:0000313" key="9">
    <source>
        <dbReference type="Proteomes" id="UP000032811"/>
    </source>
</evidence>
<dbReference type="InterPro" id="IPR034466">
    <property type="entry name" value="Methyltransferase_Class_B"/>
</dbReference>
<keyword evidence="4" id="KW-0408">Iron</keyword>
<dbReference type="PROSITE" id="PS51918">
    <property type="entry name" value="RADICAL_SAM"/>
    <property type="match status" value="1"/>
</dbReference>
<evidence type="ECO:0000256" key="2">
    <source>
        <dbReference type="ARBA" id="ARBA00022691"/>
    </source>
</evidence>
<feature type="domain" description="B12-binding" evidence="6">
    <location>
        <begin position="1"/>
        <end position="135"/>
    </location>
</feature>
<dbReference type="InterPro" id="IPR036724">
    <property type="entry name" value="Cobalamin-bd_sf"/>
</dbReference>
<keyword evidence="5" id="KW-0411">Iron-sulfur</keyword>
<dbReference type="SMART" id="SM00729">
    <property type="entry name" value="Elp3"/>
    <property type="match status" value="1"/>
</dbReference>
<evidence type="ECO:0000256" key="4">
    <source>
        <dbReference type="ARBA" id="ARBA00023004"/>
    </source>
</evidence>
<dbReference type="Pfam" id="PF02310">
    <property type="entry name" value="B12-binding"/>
    <property type="match status" value="1"/>
</dbReference>
<name>A0ABM9RSH3_PARSO</name>
<dbReference type="InterPro" id="IPR025288">
    <property type="entry name" value="DUF4080"/>
</dbReference>
<organism evidence="8 9">
    <name type="scientific">Paraclostridium sordellii</name>
    <name type="common">Clostridium sordellii</name>
    <dbReference type="NCBI Taxonomy" id="1505"/>
    <lineage>
        <taxon>Bacteria</taxon>
        <taxon>Bacillati</taxon>
        <taxon>Bacillota</taxon>
        <taxon>Clostridia</taxon>
        <taxon>Peptostreptococcales</taxon>
        <taxon>Peptostreptococcaceae</taxon>
        <taxon>Paraclostridium</taxon>
    </lineage>
</organism>
<dbReference type="PROSITE" id="PS51332">
    <property type="entry name" value="B12_BINDING"/>
    <property type="match status" value="1"/>
</dbReference>
<dbReference type="Gene3D" id="3.80.30.20">
    <property type="entry name" value="tm_1862 like domain"/>
    <property type="match status" value="1"/>
</dbReference>
<feature type="domain" description="Radical SAM core" evidence="7">
    <location>
        <begin position="174"/>
        <end position="404"/>
    </location>
</feature>
<evidence type="ECO:0000313" key="8">
    <source>
        <dbReference type="EMBL" id="CEJ75019.1"/>
    </source>
</evidence>
<dbReference type="SUPFAM" id="SSF102114">
    <property type="entry name" value="Radical SAM enzymes"/>
    <property type="match status" value="1"/>
</dbReference>
<accession>A0ABM9RSH3</accession>
<dbReference type="Pfam" id="PF04055">
    <property type="entry name" value="Radical_SAM"/>
    <property type="match status" value="1"/>
</dbReference>
<evidence type="ECO:0000256" key="5">
    <source>
        <dbReference type="ARBA" id="ARBA00023014"/>
    </source>
</evidence>
<dbReference type="Gene3D" id="3.40.50.280">
    <property type="entry name" value="Cobalamin-binding domain"/>
    <property type="match status" value="1"/>
</dbReference>
<dbReference type="InterPro" id="IPR051198">
    <property type="entry name" value="BchE-like"/>
</dbReference>
<proteinExistence type="predicted"/>
<dbReference type="SUPFAM" id="SSF52242">
    <property type="entry name" value="Cobalamin (vitamin B12)-binding domain"/>
    <property type="match status" value="1"/>
</dbReference>
<dbReference type="EMBL" id="LN679998">
    <property type="protein sequence ID" value="CEJ75019.1"/>
    <property type="molecule type" value="Genomic_DNA"/>
</dbReference>
<dbReference type="SFLD" id="SFLDS00029">
    <property type="entry name" value="Radical_SAM"/>
    <property type="match status" value="1"/>
</dbReference>
<keyword evidence="9" id="KW-1185">Reference proteome</keyword>
<dbReference type="PANTHER" id="PTHR43409">
    <property type="entry name" value="ANAEROBIC MAGNESIUM-PROTOPORPHYRIN IX MONOMETHYL ESTER CYCLASE-RELATED"/>
    <property type="match status" value="1"/>
</dbReference>
<evidence type="ECO:0000256" key="1">
    <source>
        <dbReference type="ARBA" id="ARBA00001966"/>
    </source>
</evidence>
<dbReference type="Pfam" id="PF13311">
    <property type="entry name" value="DUF4080"/>
    <property type="match status" value="1"/>
</dbReference>
<keyword evidence="3" id="KW-0479">Metal-binding</keyword>
<dbReference type="SFLD" id="SFLDG01123">
    <property type="entry name" value="methyltransferase_(Class_B)"/>
    <property type="match status" value="1"/>
</dbReference>
<evidence type="ECO:0000259" key="7">
    <source>
        <dbReference type="PROSITE" id="PS51918"/>
    </source>
</evidence>
<dbReference type="PANTHER" id="PTHR43409:SF16">
    <property type="entry name" value="SLR0320 PROTEIN"/>
    <property type="match status" value="1"/>
</dbReference>
<dbReference type="InterPro" id="IPR006158">
    <property type="entry name" value="Cobalamin-bd"/>
</dbReference>
<gene>
    <name evidence="8" type="ORF">ATCC9714_29071</name>
</gene>
<dbReference type="CDD" id="cd01335">
    <property type="entry name" value="Radical_SAM"/>
    <property type="match status" value="1"/>
</dbReference>
<evidence type="ECO:0000259" key="6">
    <source>
        <dbReference type="PROSITE" id="PS51332"/>
    </source>
</evidence>
<reference evidence="8 9" key="1">
    <citation type="submission" date="2014-11" db="EMBL/GenBank/DDBJ databases">
        <authorList>
            <person name="Aslett M.A."/>
            <person name="De Silva N."/>
        </authorList>
    </citation>
    <scope>NUCLEOTIDE SEQUENCE [LARGE SCALE GENOMIC DNA]</scope>
    <source>
        <strain evidence="8 9">ATCC9714</strain>
    </source>
</reference>
<dbReference type="CDD" id="cd02068">
    <property type="entry name" value="radical_SAM_B12_BD"/>
    <property type="match status" value="1"/>
</dbReference>
<dbReference type="GeneID" id="97538732"/>
<dbReference type="InterPro" id="IPR023404">
    <property type="entry name" value="rSAM_horseshoe"/>
</dbReference>